<feature type="non-terminal residue" evidence="1">
    <location>
        <position position="1"/>
    </location>
</feature>
<feature type="non-terminal residue" evidence="1">
    <location>
        <position position="55"/>
    </location>
</feature>
<dbReference type="EMBL" id="JBJQND010000006">
    <property type="protein sequence ID" value="KAL3873971.1"/>
    <property type="molecule type" value="Genomic_DNA"/>
</dbReference>
<evidence type="ECO:0000313" key="2">
    <source>
        <dbReference type="Proteomes" id="UP001634394"/>
    </source>
</evidence>
<comment type="caution">
    <text evidence="1">The sequence shown here is derived from an EMBL/GenBank/DDBJ whole genome shotgun (WGS) entry which is preliminary data.</text>
</comment>
<name>A0ABD3WKV1_SINWO</name>
<keyword evidence="2" id="KW-1185">Reference proteome</keyword>
<dbReference type="AlphaFoldDB" id="A0ABD3WKV1"/>
<organism evidence="1 2">
    <name type="scientific">Sinanodonta woodiana</name>
    <name type="common">Chinese pond mussel</name>
    <name type="synonym">Anodonta woodiana</name>
    <dbReference type="NCBI Taxonomy" id="1069815"/>
    <lineage>
        <taxon>Eukaryota</taxon>
        <taxon>Metazoa</taxon>
        <taxon>Spiralia</taxon>
        <taxon>Lophotrochozoa</taxon>
        <taxon>Mollusca</taxon>
        <taxon>Bivalvia</taxon>
        <taxon>Autobranchia</taxon>
        <taxon>Heteroconchia</taxon>
        <taxon>Palaeoheterodonta</taxon>
        <taxon>Unionida</taxon>
        <taxon>Unionoidea</taxon>
        <taxon>Unionidae</taxon>
        <taxon>Unioninae</taxon>
        <taxon>Sinanodonta</taxon>
    </lineage>
</organism>
<accession>A0ABD3WKV1</accession>
<sequence>TIPYFTNLPSNMTINETEAVGNSLYTVTFMDNNTADVLNVTMLTSTPYFTFDSNT</sequence>
<protein>
    <submittedName>
        <fullName evidence="1">Uncharacterized protein</fullName>
    </submittedName>
</protein>
<evidence type="ECO:0000313" key="1">
    <source>
        <dbReference type="EMBL" id="KAL3873971.1"/>
    </source>
</evidence>
<dbReference type="Proteomes" id="UP001634394">
    <property type="component" value="Unassembled WGS sequence"/>
</dbReference>
<proteinExistence type="predicted"/>
<gene>
    <name evidence="1" type="ORF">ACJMK2_037045</name>
</gene>
<reference evidence="1 2" key="1">
    <citation type="submission" date="2024-11" db="EMBL/GenBank/DDBJ databases">
        <title>Chromosome-level genome assembly of the freshwater bivalve Anodonta woodiana.</title>
        <authorList>
            <person name="Chen X."/>
        </authorList>
    </citation>
    <scope>NUCLEOTIDE SEQUENCE [LARGE SCALE GENOMIC DNA]</scope>
    <source>
        <strain evidence="1">MN2024</strain>
        <tissue evidence="1">Gills</tissue>
    </source>
</reference>